<gene>
    <name evidence="2" type="ORF">BCR33DRAFT_714498</name>
</gene>
<name>A0A1Y2CMH3_9FUNG</name>
<evidence type="ECO:0000313" key="2">
    <source>
        <dbReference type="EMBL" id="ORY48054.1"/>
    </source>
</evidence>
<dbReference type="EMBL" id="MCGO01000012">
    <property type="protein sequence ID" value="ORY48054.1"/>
    <property type="molecule type" value="Genomic_DNA"/>
</dbReference>
<feature type="region of interest" description="Disordered" evidence="1">
    <location>
        <begin position="350"/>
        <end position="379"/>
    </location>
</feature>
<protein>
    <submittedName>
        <fullName evidence="2">Uncharacterized protein</fullName>
    </submittedName>
</protein>
<feature type="compositionally biased region" description="Basic and acidic residues" evidence="1">
    <location>
        <begin position="350"/>
        <end position="361"/>
    </location>
</feature>
<proteinExistence type="predicted"/>
<evidence type="ECO:0000256" key="1">
    <source>
        <dbReference type="SAM" id="MobiDB-lite"/>
    </source>
</evidence>
<dbReference type="AlphaFoldDB" id="A0A1Y2CMH3"/>
<organism evidence="2 3">
    <name type="scientific">Rhizoclosmatium globosum</name>
    <dbReference type="NCBI Taxonomy" id="329046"/>
    <lineage>
        <taxon>Eukaryota</taxon>
        <taxon>Fungi</taxon>
        <taxon>Fungi incertae sedis</taxon>
        <taxon>Chytridiomycota</taxon>
        <taxon>Chytridiomycota incertae sedis</taxon>
        <taxon>Chytridiomycetes</taxon>
        <taxon>Chytridiales</taxon>
        <taxon>Chytriomycetaceae</taxon>
        <taxon>Rhizoclosmatium</taxon>
    </lineage>
</organism>
<sequence>MATSLPLPPPPPARRCASATTTEEKHYSHYYYSFNYLLNTMAPSTEFHVANPVPVRVPMSVVTKSDSLFRNQVESPRPVSRPPPPPPLQSCSESVVARLEERADALVAAWSSKTRTTSPKTMKTQTHNASKKLKQLPLNISCPLKVAQSTSVGVLPSPLTALDSILTVCAETDADMDLDLDLDEDHTLLVLVPDDATVNDQSLPSLESWSKHDSLLLDTTHSDDSDDTDRDGEGSLDSGSRTNSMADLRHWQYACKHGGLKLMDSDTMCLDTHVQKHDLNLRDTSRLNVYSASTRPRRPFRTLSDCCTVGDGNLKGNRTLWFLGDASTSSCTLSGNCIDHVNGSDTENHCRYSHEGSRDSSDSSDTQILSPTPKTSMNSLQAAKDMEDLLARY</sequence>
<feature type="compositionally biased region" description="Pro residues" evidence="1">
    <location>
        <begin position="79"/>
        <end position="88"/>
    </location>
</feature>
<comment type="caution">
    <text evidence="2">The sequence shown here is derived from an EMBL/GenBank/DDBJ whole genome shotgun (WGS) entry which is preliminary data.</text>
</comment>
<accession>A0A1Y2CMH3</accession>
<feature type="region of interest" description="Disordered" evidence="1">
    <location>
        <begin position="220"/>
        <end position="241"/>
    </location>
</feature>
<keyword evidence="3" id="KW-1185">Reference proteome</keyword>
<feature type="compositionally biased region" description="Polar residues" evidence="1">
    <location>
        <begin position="366"/>
        <end position="379"/>
    </location>
</feature>
<dbReference type="Proteomes" id="UP000193642">
    <property type="component" value="Unassembled WGS sequence"/>
</dbReference>
<feature type="region of interest" description="Disordered" evidence="1">
    <location>
        <begin position="71"/>
        <end position="91"/>
    </location>
</feature>
<reference evidence="2 3" key="1">
    <citation type="submission" date="2016-07" db="EMBL/GenBank/DDBJ databases">
        <title>Pervasive Adenine N6-methylation of Active Genes in Fungi.</title>
        <authorList>
            <consortium name="DOE Joint Genome Institute"/>
            <person name="Mondo S.J."/>
            <person name="Dannebaum R.O."/>
            <person name="Kuo R.C."/>
            <person name="Labutti K."/>
            <person name="Haridas S."/>
            <person name="Kuo A."/>
            <person name="Salamov A."/>
            <person name="Ahrendt S.R."/>
            <person name="Lipzen A."/>
            <person name="Sullivan W."/>
            <person name="Andreopoulos W.B."/>
            <person name="Clum A."/>
            <person name="Lindquist E."/>
            <person name="Daum C."/>
            <person name="Ramamoorthy G.K."/>
            <person name="Gryganskyi A."/>
            <person name="Culley D."/>
            <person name="Magnuson J.K."/>
            <person name="James T.Y."/>
            <person name="O'Malley M.A."/>
            <person name="Stajich J.E."/>
            <person name="Spatafora J.W."/>
            <person name="Visel A."/>
            <person name="Grigoriev I.V."/>
        </authorList>
    </citation>
    <scope>NUCLEOTIDE SEQUENCE [LARGE SCALE GENOMIC DNA]</scope>
    <source>
        <strain evidence="2 3">JEL800</strain>
    </source>
</reference>
<dbReference type="OrthoDB" id="10377825at2759"/>
<evidence type="ECO:0000313" key="3">
    <source>
        <dbReference type="Proteomes" id="UP000193642"/>
    </source>
</evidence>